<comment type="caution">
    <text evidence="11">The sequence shown here is derived from an EMBL/GenBank/DDBJ whole genome shotgun (WGS) entry which is preliminary data.</text>
</comment>
<evidence type="ECO:0000256" key="6">
    <source>
        <dbReference type="ARBA" id="ARBA00022676"/>
    </source>
</evidence>
<name>Q1JZW2_DESA6</name>
<evidence type="ECO:0000256" key="8">
    <source>
        <dbReference type="ARBA" id="ARBA00030686"/>
    </source>
</evidence>
<dbReference type="InterPro" id="IPR036087">
    <property type="entry name" value="Nict_dMeBzImd_PRibTrfase_sf"/>
</dbReference>
<accession>Q1JZW2</accession>
<keyword evidence="12" id="KW-1185">Reference proteome</keyword>
<comment type="similarity">
    <text evidence="2 10">Belongs to the CobT family.</text>
</comment>
<dbReference type="FunFam" id="3.40.50.10210:FF:000001">
    <property type="entry name" value="Nicotinate-nucleotide--dimethylbenzimidazole phosphoribosyltransferase"/>
    <property type="match status" value="1"/>
</dbReference>
<dbReference type="InterPro" id="IPR017846">
    <property type="entry name" value="Nict_dMeBzImd_PRibTrfase_bact"/>
</dbReference>
<reference evidence="11" key="2">
    <citation type="submission" date="2006-05" db="EMBL/GenBank/DDBJ databases">
        <title>Sequencing of the draft genome and assembly of Desulfuromonas acetoxidans DSM 684.</title>
        <authorList>
            <consortium name="US DOE Joint Genome Institute (JGI-PGF)"/>
            <person name="Copeland A."/>
            <person name="Lucas S."/>
            <person name="Lapidus A."/>
            <person name="Barry K."/>
            <person name="Detter J.C."/>
            <person name="Glavina del Rio T."/>
            <person name="Hammon N."/>
            <person name="Israni S."/>
            <person name="Dalin E."/>
            <person name="Tice H."/>
            <person name="Bruce D."/>
            <person name="Pitluck S."/>
            <person name="Richardson P."/>
        </authorList>
    </citation>
    <scope>NUCLEOTIDE SEQUENCE [LARGE SCALE GENOMIC DNA]</scope>
    <source>
        <strain evidence="11">DSM 684</strain>
    </source>
</reference>
<organism evidence="11 12">
    <name type="scientific">Desulfuromonas acetoxidans (strain DSM 684 / 11070)</name>
    <dbReference type="NCBI Taxonomy" id="281689"/>
    <lineage>
        <taxon>Bacteria</taxon>
        <taxon>Pseudomonadati</taxon>
        <taxon>Thermodesulfobacteriota</taxon>
        <taxon>Desulfuromonadia</taxon>
        <taxon>Desulfuromonadales</taxon>
        <taxon>Desulfuromonadaceae</taxon>
        <taxon>Desulfuromonas</taxon>
    </lineage>
</organism>
<dbReference type="EMBL" id="AAEW02000008">
    <property type="protein sequence ID" value="EAT15780.1"/>
    <property type="molecule type" value="Genomic_DNA"/>
</dbReference>
<reference evidence="11" key="1">
    <citation type="submission" date="2006-05" db="EMBL/GenBank/DDBJ databases">
        <title>Annotation of the draft genome assembly of Desulfuromonas acetoxidans DSM 684.</title>
        <authorList>
            <consortium name="US DOE Joint Genome Institute (JGI-ORNL)"/>
            <person name="Larimer F."/>
            <person name="Land M."/>
            <person name="Hauser L."/>
        </authorList>
    </citation>
    <scope>NUCLEOTIDE SEQUENCE [LARGE SCALE GENOMIC DNA]</scope>
    <source>
        <strain evidence="11">DSM 684</strain>
    </source>
</reference>
<evidence type="ECO:0000256" key="4">
    <source>
        <dbReference type="ARBA" id="ARBA00015486"/>
    </source>
</evidence>
<evidence type="ECO:0000256" key="3">
    <source>
        <dbReference type="ARBA" id="ARBA00011991"/>
    </source>
</evidence>
<dbReference type="EC" id="2.4.2.21" evidence="3 10"/>
<evidence type="ECO:0000256" key="5">
    <source>
        <dbReference type="ARBA" id="ARBA00022573"/>
    </source>
</evidence>
<dbReference type="RefSeq" id="WP_006000220.1">
    <property type="nucleotide sequence ID" value="NZ_AAEW02000008.1"/>
</dbReference>
<dbReference type="CDD" id="cd02439">
    <property type="entry name" value="DMB-PRT_CobT"/>
    <property type="match status" value="1"/>
</dbReference>
<dbReference type="Pfam" id="PF02277">
    <property type="entry name" value="DBI_PRT"/>
    <property type="match status" value="1"/>
</dbReference>
<dbReference type="AlphaFoldDB" id="Q1JZW2"/>
<evidence type="ECO:0000256" key="10">
    <source>
        <dbReference type="HAMAP-Rule" id="MF_00230"/>
    </source>
</evidence>
<dbReference type="Proteomes" id="UP000005695">
    <property type="component" value="Unassembled WGS sequence"/>
</dbReference>
<dbReference type="InterPro" id="IPR023195">
    <property type="entry name" value="Nict_dMeBzImd_PRibTrfase_N"/>
</dbReference>
<dbReference type="SUPFAM" id="SSF52733">
    <property type="entry name" value="Nicotinate mononucleotide:5,6-dimethylbenzimidazole phosphoribosyltransferase (CobT)"/>
    <property type="match status" value="1"/>
</dbReference>
<keyword evidence="7 10" id="KW-0808">Transferase</keyword>
<evidence type="ECO:0000256" key="1">
    <source>
        <dbReference type="ARBA" id="ARBA00005049"/>
    </source>
</evidence>
<dbReference type="GO" id="GO:0009236">
    <property type="term" value="P:cobalamin biosynthetic process"/>
    <property type="evidence" value="ECO:0007669"/>
    <property type="project" value="UniProtKB-UniRule"/>
</dbReference>
<dbReference type="PANTHER" id="PTHR43463:SF1">
    <property type="entry name" value="NICOTINATE-NUCLEOTIDE--DIMETHYLBENZIMIDAZOLE PHOSPHORIBOSYLTRANSFERASE"/>
    <property type="match status" value="1"/>
</dbReference>
<keyword evidence="5 10" id="KW-0169">Cobalamin biosynthesis</keyword>
<comment type="function">
    <text evidence="10">Catalyzes the synthesis of alpha-ribazole-5'-phosphate from nicotinate mononucleotide (NAMN) and 5,6-dimethylbenzimidazole (DMB).</text>
</comment>
<dbReference type="NCBIfam" id="TIGR03160">
    <property type="entry name" value="cobT_DBIPRT"/>
    <property type="match status" value="1"/>
</dbReference>
<keyword evidence="6 10" id="KW-0328">Glycosyltransferase</keyword>
<gene>
    <name evidence="10" type="primary">cobT</name>
    <name evidence="11" type="ORF">Dace_2480</name>
</gene>
<protein>
    <recommendedName>
        <fullName evidence="4 10">Nicotinate-nucleotide--dimethylbenzimidazole phosphoribosyltransferase</fullName>
        <shortName evidence="10">NN:DBI PRT</shortName>
        <ecNumber evidence="3 10">2.4.2.21</ecNumber>
    </recommendedName>
    <alternativeName>
        <fullName evidence="8 10">N(1)-alpha-phosphoribosyltransferase</fullName>
    </alternativeName>
</protein>
<proteinExistence type="inferred from homology"/>
<evidence type="ECO:0000313" key="12">
    <source>
        <dbReference type="Proteomes" id="UP000005695"/>
    </source>
</evidence>
<dbReference type="InterPro" id="IPR003200">
    <property type="entry name" value="Nict_dMeBzImd_PRibTrfase"/>
</dbReference>
<comment type="catalytic activity">
    <reaction evidence="9 10">
        <text>5,6-dimethylbenzimidazole + nicotinate beta-D-ribonucleotide = alpha-ribazole 5'-phosphate + nicotinate + H(+)</text>
        <dbReference type="Rhea" id="RHEA:11196"/>
        <dbReference type="ChEBI" id="CHEBI:15378"/>
        <dbReference type="ChEBI" id="CHEBI:15890"/>
        <dbReference type="ChEBI" id="CHEBI:32544"/>
        <dbReference type="ChEBI" id="CHEBI:57502"/>
        <dbReference type="ChEBI" id="CHEBI:57918"/>
        <dbReference type="EC" id="2.4.2.21"/>
    </reaction>
</comment>
<dbReference type="OrthoDB" id="9781491at2"/>
<feature type="active site" description="Proton acceptor" evidence="10">
    <location>
        <position position="323"/>
    </location>
</feature>
<evidence type="ECO:0000256" key="2">
    <source>
        <dbReference type="ARBA" id="ARBA00007110"/>
    </source>
</evidence>
<evidence type="ECO:0000256" key="9">
    <source>
        <dbReference type="ARBA" id="ARBA00047340"/>
    </source>
</evidence>
<dbReference type="GO" id="GO:0008939">
    <property type="term" value="F:nicotinate-nucleotide-dimethylbenzimidazole phosphoribosyltransferase activity"/>
    <property type="evidence" value="ECO:0007669"/>
    <property type="project" value="UniProtKB-UniRule"/>
</dbReference>
<dbReference type="HAMAP" id="MF_00230">
    <property type="entry name" value="CobT"/>
    <property type="match status" value="1"/>
</dbReference>
<evidence type="ECO:0000313" key="11">
    <source>
        <dbReference type="EMBL" id="EAT15780.1"/>
    </source>
</evidence>
<dbReference type="UniPathway" id="UPA00061">
    <property type="reaction ID" value="UER00516"/>
</dbReference>
<evidence type="ECO:0000256" key="7">
    <source>
        <dbReference type="ARBA" id="ARBA00022679"/>
    </source>
</evidence>
<dbReference type="PANTHER" id="PTHR43463">
    <property type="entry name" value="NICOTINATE-NUCLEOTIDE--DIMETHYLBENZIMIDAZOLE PHOSPHORIBOSYLTRANSFERASE"/>
    <property type="match status" value="1"/>
</dbReference>
<dbReference type="NCBIfam" id="NF000996">
    <property type="entry name" value="PRK00105.1"/>
    <property type="match status" value="1"/>
</dbReference>
<comment type="pathway">
    <text evidence="1 10">Nucleoside biosynthesis; alpha-ribazole biosynthesis; alpha-ribazole from 5,6-dimethylbenzimidazole: step 1/2.</text>
</comment>
<dbReference type="Gene3D" id="3.40.50.10210">
    <property type="match status" value="1"/>
</dbReference>
<sequence length="370" mass="38044">MSPNTLLTQTLTAITPADSAMRQQARARLDQLAIPHGALGQLMDVAEDLAAITRTMTPSVKRKAIAVMAGDHGIVAAGVSKFPQAVTVEMVRNFLNGNASINALARQVDASLTVVDAGVAGDLTELYQHNALWNRKVAPGTADFSQGPAMSRAQAIQCLEVGIEVANYLAETTDIYATGDMGIGNTSPSSAIIACLCGCDIATATGRGTGLDDEALNNKIAVLDNALAINQPTADDGLDVLTKVGGFEIGAIAGLILGAAALRKPVVIDGIISTAGALIAASLSPACRDYMIAGHCSVEPGHRIALNHLDKAPLLDLRLRLGEGTGAALAMNLVDAAVAVLTEIATFEEAAISQADTTITTPQSQENATS</sequence>
<dbReference type="Gene3D" id="1.10.1610.10">
    <property type="match status" value="1"/>
</dbReference>